<dbReference type="Gene3D" id="3.40.50.720">
    <property type="entry name" value="NAD(P)-binding Rossmann-like Domain"/>
    <property type="match status" value="1"/>
</dbReference>
<dbReference type="InterPro" id="IPR051019">
    <property type="entry name" value="VLCFA-Steroid_DH"/>
</dbReference>
<evidence type="ECO:0000313" key="4">
    <source>
        <dbReference type="Proteomes" id="UP001139031"/>
    </source>
</evidence>
<keyword evidence="2" id="KW-0560">Oxidoreductase</keyword>
<dbReference type="PRINTS" id="PR00081">
    <property type="entry name" value="GDHRDH"/>
</dbReference>
<proteinExistence type="inferred from homology"/>
<keyword evidence="4" id="KW-1185">Reference proteome</keyword>
<dbReference type="PANTHER" id="PTHR43899">
    <property type="entry name" value="RH59310P"/>
    <property type="match status" value="1"/>
</dbReference>
<dbReference type="PANTHER" id="PTHR43899:SF13">
    <property type="entry name" value="RH59310P"/>
    <property type="match status" value="1"/>
</dbReference>
<dbReference type="InterPro" id="IPR002347">
    <property type="entry name" value="SDR_fam"/>
</dbReference>
<gene>
    <name evidence="3" type="ORF">K7C98_33150</name>
</gene>
<reference evidence="3" key="1">
    <citation type="submission" date="2021-08" db="EMBL/GenBank/DDBJ databases">
        <authorList>
            <person name="Stevens D.C."/>
        </authorList>
    </citation>
    <scope>NUCLEOTIDE SEQUENCE</scope>
    <source>
        <strain evidence="3">DSM 53165</strain>
    </source>
</reference>
<dbReference type="InterPro" id="IPR036291">
    <property type="entry name" value="NAD(P)-bd_dom_sf"/>
</dbReference>
<name>A0ABS7U1C4_9BACT</name>
<evidence type="ECO:0000256" key="1">
    <source>
        <dbReference type="ARBA" id="ARBA00006484"/>
    </source>
</evidence>
<comment type="caution">
    <text evidence="3">The sequence shown here is derived from an EMBL/GenBank/DDBJ whole genome shotgun (WGS) entry which is preliminary data.</text>
</comment>
<dbReference type="PIRSF" id="PIRSF000126">
    <property type="entry name" value="11-beta-HSD1"/>
    <property type="match status" value="1"/>
</dbReference>
<protein>
    <submittedName>
        <fullName evidence="3">SDR family NAD(P)-dependent oxidoreductase</fullName>
    </submittedName>
</protein>
<dbReference type="SUPFAM" id="SSF51735">
    <property type="entry name" value="NAD(P)-binding Rossmann-fold domains"/>
    <property type="match status" value="1"/>
</dbReference>
<dbReference type="RefSeq" id="WP_224195841.1">
    <property type="nucleotide sequence ID" value="NZ_JAIRAU010000047.1"/>
</dbReference>
<comment type="similarity">
    <text evidence="1">Belongs to the short-chain dehydrogenases/reductases (SDR) family.</text>
</comment>
<sequence>MPSFAAAEPTAFAHKYGPWAVVAGASEGLGAAFARALADRGLNLLLLARRADVLESVAAPLRARVDVRTAALDLGDPDLAARLDALTRDLDVGLCVYNAALSRIGPFLDVPLADKLKIVDVNCRGPLLAAHVFGERLVRRGRGGLLLMSSLTAFWGSPLVATYGATKAFNLSLGEALWYELGPRGVDVLVCCAGATRTPGFERSSGPDGPRAMTPDAVVAEALHALGGPPSAVPGRLNRFAAFLLNRLFPRSGAVALMGSQTARLSKPST</sequence>
<evidence type="ECO:0000313" key="3">
    <source>
        <dbReference type="EMBL" id="MBZ5714106.1"/>
    </source>
</evidence>
<evidence type="ECO:0000256" key="2">
    <source>
        <dbReference type="ARBA" id="ARBA00023002"/>
    </source>
</evidence>
<dbReference type="Proteomes" id="UP001139031">
    <property type="component" value="Unassembled WGS sequence"/>
</dbReference>
<accession>A0ABS7U1C4</accession>
<dbReference type="Pfam" id="PF00106">
    <property type="entry name" value="adh_short"/>
    <property type="match status" value="1"/>
</dbReference>
<organism evidence="3 4">
    <name type="scientific">Nannocystis pusilla</name>
    <dbReference type="NCBI Taxonomy" id="889268"/>
    <lineage>
        <taxon>Bacteria</taxon>
        <taxon>Pseudomonadati</taxon>
        <taxon>Myxococcota</taxon>
        <taxon>Polyangia</taxon>
        <taxon>Nannocystales</taxon>
        <taxon>Nannocystaceae</taxon>
        <taxon>Nannocystis</taxon>
    </lineage>
</organism>
<dbReference type="EMBL" id="JAIRAU010000047">
    <property type="protein sequence ID" value="MBZ5714106.1"/>
    <property type="molecule type" value="Genomic_DNA"/>
</dbReference>